<dbReference type="InterPro" id="IPR038336">
    <property type="entry name" value="NET_sf"/>
</dbReference>
<dbReference type="AlphaFoldDB" id="A0A6C0CSV3"/>
<organism evidence="1">
    <name type="scientific">viral metagenome</name>
    <dbReference type="NCBI Taxonomy" id="1070528"/>
    <lineage>
        <taxon>unclassified sequences</taxon>
        <taxon>metagenomes</taxon>
        <taxon>organismal metagenomes</taxon>
    </lineage>
</organism>
<proteinExistence type="predicted"/>
<evidence type="ECO:0000313" key="1">
    <source>
        <dbReference type="EMBL" id="QHT06960.1"/>
    </source>
</evidence>
<dbReference type="EMBL" id="MN739479">
    <property type="protein sequence ID" value="QHT06960.1"/>
    <property type="molecule type" value="Genomic_DNA"/>
</dbReference>
<reference evidence="1" key="1">
    <citation type="journal article" date="2020" name="Nature">
        <title>Giant virus diversity and host interactions through global metagenomics.</title>
        <authorList>
            <person name="Schulz F."/>
            <person name="Roux S."/>
            <person name="Paez-Espino D."/>
            <person name="Jungbluth S."/>
            <person name="Walsh D.A."/>
            <person name="Denef V.J."/>
            <person name="McMahon K.D."/>
            <person name="Konstantinidis K.T."/>
            <person name="Eloe-Fadrosh E.A."/>
            <person name="Kyrpides N.C."/>
            <person name="Woyke T."/>
        </authorList>
    </citation>
    <scope>NUCLEOTIDE SEQUENCE</scope>
    <source>
        <strain evidence="1">GVMAG-M-3300021962-46</strain>
    </source>
</reference>
<dbReference type="Gene3D" id="1.20.1270.220">
    <property type="match status" value="1"/>
</dbReference>
<name>A0A6C0CSV3_9ZZZZ</name>
<sequence>MKIRDLRKYVVDKLYMNQERCKRIEMRIRNLSSTQTEELFKIFQRRKCSYTINNNGVFLNLSWLEPDILLEIEKFITFCLESKKSLDQYEAIYDDLNKNFNETILTEDIEEAIPVIDLEGINSVLITETKKILPRISSSMKYYLLKKKFSKNVTQIQLLQNKERLCKDIPVMIKNEDI</sequence>
<protein>
    <recommendedName>
        <fullName evidence="2">NET domain-containing protein</fullName>
    </recommendedName>
</protein>
<evidence type="ECO:0008006" key="2">
    <source>
        <dbReference type="Google" id="ProtNLM"/>
    </source>
</evidence>
<accession>A0A6C0CSV3</accession>